<feature type="compositionally biased region" description="Basic residues" evidence="1">
    <location>
        <begin position="1"/>
        <end position="16"/>
    </location>
</feature>
<sequence>MGKKSKSKINKPKKPKRNADELLAAAETEVDPQRQIAMYSTAARLLRAANQGNTKLANAMGRCAECKVSVGDEDGAKSMLLEGVGVLGVGNDVDLNQEVERISAASFEDVSMASGFYLYLGQLSIAEEALTFYRKGLFILEKSCCKDDKEQAIEIRKQLCAANCSLADLYMTDLCYEPDAETECEAAINRALDNDDGAVADALQAMANLRLSQSRPDDAVPIIQRAYERIHVGCSALARIVGLGVDDRKNDIENDDEAPAPELSNVDEVNALPGFEFRCQTAKILLECAAHLSNTENPQKDTSKVNECAEAAVQVLASLLAQNDEVIEIWYLIGCAFNAFLPANAEMAKHHWDRALEMLLKVQAGIEDEMKFGNTDDNLHEQMGEIKGQIEEVQEKLGSITTAGTEEMDEG</sequence>
<accession>A0A7S2LPB1</accession>
<dbReference type="InterPro" id="IPR011990">
    <property type="entry name" value="TPR-like_helical_dom_sf"/>
</dbReference>
<dbReference type="Gene3D" id="1.25.40.10">
    <property type="entry name" value="Tetratricopeptide repeat domain"/>
    <property type="match status" value="1"/>
</dbReference>
<gene>
    <name evidence="2" type="ORF">LDAN0321_LOCUS20422</name>
</gene>
<organism evidence="2">
    <name type="scientific">Leptocylindrus danicus</name>
    <dbReference type="NCBI Taxonomy" id="163516"/>
    <lineage>
        <taxon>Eukaryota</taxon>
        <taxon>Sar</taxon>
        <taxon>Stramenopiles</taxon>
        <taxon>Ochrophyta</taxon>
        <taxon>Bacillariophyta</taxon>
        <taxon>Coscinodiscophyceae</taxon>
        <taxon>Chaetocerotophycidae</taxon>
        <taxon>Leptocylindrales</taxon>
        <taxon>Leptocylindraceae</taxon>
        <taxon>Leptocylindrus</taxon>
    </lineage>
</organism>
<proteinExistence type="predicted"/>
<evidence type="ECO:0000313" key="2">
    <source>
        <dbReference type="EMBL" id="CAD9612396.1"/>
    </source>
</evidence>
<feature type="region of interest" description="Disordered" evidence="1">
    <location>
        <begin position="1"/>
        <end position="20"/>
    </location>
</feature>
<dbReference type="EMBL" id="HBGY01032643">
    <property type="protein sequence ID" value="CAD9612396.1"/>
    <property type="molecule type" value="Transcribed_RNA"/>
</dbReference>
<name>A0A7S2LPB1_9STRA</name>
<protein>
    <submittedName>
        <fullName evidence="2">Uncharacterized protein</fullName>
    </submittedName>
</protein>
<reference evidence="2" key="1">
    <citation type="submission" date="2021-01" db="EMBL/GenBank/DDBJ databases">
        <authorList>
            <person name="Corre E."/>
            <person name="Pelletier E."/>
            <person name="Niang G."/>
            <person name="Scheremetjew M."/>
            <person name="Finn R."/>
            <person name="Kale V."/>
            <person name="Holt S."/>
            <person name="Cochrane G."/>
            <person name="Meng A."/>
            <person name="Brown T."/>
            <person name="Cohen L."/>
        </authorList>
    </citation>
    <scope>NUCLEOTIDE SEQUENCE</scope>
    <source>
        <strain evidence="2">B650</strain>
    </source>
</reference>
<dbReference type="AlphaFoldDB" id="A0A7S2LPB1"/>
<dbReference type="CDD" id="cd24142">
    <property type="entry name" value="ACL4-like"/>
    <property type="match status" value="1"/>
</dbReference>
<evidence type="ECO:0000256" key="1">
    <source>
        <dbReference type="SAM" id="MobiDB-lite"/>
    </source>
</evidence>